<evidence type="ECO:0000313" key="3">
    <source>
        <dbReference type="EMBL" id="KAF7354839.1"/>
    </source>
</evidence>
<reference evidence="3" key="1">
    <citation type="submission" date="2020-05" db="EMBL/GenBank/DDBJ databases">
        <title>Mycena genomes resolve the evolution of fungal bioluminescence.</title>
        <authorList>
            <person name="Tsai I.J."/>
        </authorList>
    </citation>
    <scope>NUCLEOTIDE SEQUENCE</scope>
    <source>
        <strain evidence="3">160909Yilan</strain>
    </source>
</reference>
<feature type="compositionally biased region" description="Basic and acidic residues" evidence="1">
    <location>
        <begin position="61"/>
        <end position="87"/>
    </location>
</feature>
<feature type="compositionally biased region" description="Polar residues" evidence="1">
    <location>
        <begin position="407"/>
        <end position="439"/>
    </location>
</feature>
<feature type="compositionally biased region" description="Polar residues" evidence="1">
    <location>
        <begin position="10"/>
        <end position="20"/>
    </location>
</feature>
<dbReference type="Gene3D" id="3.40.50.150">
    <property type="entry name" value="Vaccinia Virus protein VP39"/>
    <property type="match status" value="1"/>
</dbReference>
<organism evidence="3 4">
    <name type="scientific">Mycena sanguinolenta</name>
    <dbReference type="NCBI Taxonomy" id="230812"/>
    <lineage>
        <taxon>Eukaryota</taxon>
        <taxon>Fungi</taxon>
        <taxon>Dikarya</taxon>
        <taxon>Basidiomycota</taxon>
        <taxon>Agaricomycotina</taxon>
        <taxon>Agaricomycetes</taxon>
        <taxon>Agaricomycetidae</taxon>
        <taxon>Agaricales</taxon>
        <taxon>Marasmiineae</taxon>
        <taxon>Mycenaceae</taxon>
        <taxon>Mycena</taxon>
    </lineage>
</organism>
<feature type="compositionally biased region" description="Acidic residues" evidence="1">
    <location>
        <begin position="396"/>
        <end position="406"/>
    </location>
</feature>
<gene>
    <name evidence="3" type="ORF">MSAN_01398300</name>
</gene>
<dbReference type="PANTHER" id="PTHR43591:SF105">
    <property type="entry name" value="METHYLTRANSFERASE DOMAIN-CONTAINING PROTEIN-RELATED"/>
    <property type="match status" value="1"/>
</dbReference>
<dbReference type="InterPro" id="IPR029063">
    <property type="entry name" value="SAM-dependent_MTases_sf"/>
</dbReference>
<evidence type="ECO:0000256" key="1">
    <source>
        <dbReference type="SAM" id="MobiDB-lite"/>
    </source>
</evidence>
<feature type="domain" description="Methyltransferase" evidence="2">
    <location>
        <begin position="226"/>
        <end position="321"/>
    </location>
</feature>
<accession>A0A8H6Y9D3</accession>
<dbReference type="Proteomes" id="UP000623467">
    <property type="component" value="Unassembled WGS sequence"/>
</dbReference>
<keyword evidence="4" id="KW-1185">Reference proteome</keyword>
<feature type="compositionally biased region" description="Low complexity" evidence="1">
    <location>
        <begin position="104"/>
        <end position="125"/>
    </location>
</feature>
<sequence>MAAMDVARSLSLQPAATQDSLRQKAASPEPHYRLSRLNPPVSLRPPSVISRSVSAGMTFSFKKEKDKDREKDGRRHPEAPSPDERPHSRFAFTLRKKVSLASLLSSTPSPEESASSSRTSSTSSAHGPTIVPPIEALAPPSPSAQYDSDESDADEDVHAPDRFVKKNAWRSRHKMRLHPYPDVPYMQAYDPVVLENERYTHYLQRRLAPIDSPTFHNYHNSPPASVLDLGCGAGLWLLDAARMWRTTQFVGLDLVDVALPAFADGAVPNVRLVRGDFLKYALPFPDRQFELVRMANLSLCIPFQKWEYVLREAARVLAPGGRLELVDDQTFFPYGDAPVEEAIGAEADSEADNDLLSPTPTVQPAVPSPAIRDALSPNTPTPRVPPSTPDTSAFFDSDDEEEDDDVPQTSSDSDELQPTTPDSASEHSSSFTDAASTLVGSERGSVELKKLSMSSVTPPATGL</sequence>
<feature type="region of interest" description="Disordered" evidence="1">
    <location>
        <begin position="348"/>
        <end position="463"/>
    </location>
</feature>
<feature type="compositionally biased region" description="Polar residues" evidence="1">
    <location>
        <begin position="452"/>
        <end position="463"/>
    </location>
</feature>
<dbReference type="AlphaFoldDB" id="A0A8H6Y9D3"/>
<feature type="region of interest" description="Disordered" evidence="1">
    <location>
        <begin position="1"/>
        <end position="90"/>
    </location>
</feature>
<protein>
    <submittedName>
        <fullName evidence="3">Methyltransf-25 domain-containing protein</fullName>
    </submittedName>
</protein>
<dbReference type="OrthoDB" id="2013972at2759"/>
<dbReference type="EMBL" id="JACAZH010000011">
    <property type="protein sequence ID" value="KAF7354839.1"/>
    <property type="molecule type" value="Genomic_DNA"/>
</dbReference>
<evidence type="ECO:0000313" key="4">
    <source>
        <dbReference type="Proteomes" id="UP000623467"/>
    </source>
</evidence>
<evidence type="ECO:0000259" key="2">
    <source>
        <dbReference type="Pfam" id="PF13649"/>
    </source>
</evidence>
<dbReference type="CDD" id="cd02440">
    <property type="entry name" value="AdoMet_MTases"/>
    <property type="match status" value="1"/>
</dbReference>
<dbReference type="SUPFAM" id="SSF53335">
    <property type="entry name" value="S-adenosyl-L-methionine-dependent methyltransferases"/>
    <property type="match status" value="1"/>
</dbReference>
<feature type="compositionally biased region" description="Pro residues" evidence="1">
    <location>
        <begin position="379"/>
        <end position="388"/>
    </location>
</feature>
<comment type="caution">
    <text evidence="3">The sequence shown here is derived from an EMBL/GenBank/DDBJ whole genome shotgun (WGS) entry which is preliminary data.</text>
</comment>
<dbReference type="InterPro" id="IPR041698">
    <property type="entry name" value="Methyltransf_25"/>
</dbReference>
<feature type="region of interest" description="Disordered" evidence="1">
    <location>
        <begin position="104"/>
        <end position="159"/>
    </location>
</feature>
<dbReference type="Pfam" id="PF13649">
    <property type="entry name" value="Methyltransf_25"/>
    <property type="match status" value="1"/>
</dbReference>
<dbReference type="PANTHER" id="PTHR43591">
    <property type="entry name" value="METHYLTRANSFERASE"/>
    <property type="match status" value="1"/>
</dbReference>
<proteinExistence type="predicted"/>
<dbReference type="GO" id="GO:0008168">
    <property type="term" value="F:methyltransferase activity"/>
    <property type="evidence" value="ECO:0007669"/>
    <property type="project" value="TreeGrafter"/>
</dbReference>
<name>A0A8H6Y9D3_9AGAR</name>